<sequence>MAFKRPFRAEDLSCPVCQHIFTNPVILTCSHSVCKDCLTKFWEVKGTKECPMCGKRLLDDPPLLNLILKNLCESFVQEENKRALLCSQHKRKLELYCLEDKEPVCVVCRDLETHQNHNFSPIGEIASGIRGNIMVKLQGQENNLKSISELKLACDKMSEHIETQFLSTEKQIKEEFEKLHQFLRDEEAARTAALREEEEQKSQMMKMKLDDARKDVLELTKRIRETEEDMAADDASVVLNYKTIVERTDYTLWVLRVNLGELIDVAKHLGNVKFSVWEKMQEIVKYTPVVLDPNTAHPELSVSADLTSVRRTEELQPVPPNPERSLQNMSVLGSEGFSSGTHCWDVDVRNKSRWVLGVHTESSLLLLDTNLFSFSGLWYLENDCGLYVAGTTLQRETRLRVTDTPDWIRVRLDLDRGKVTFSDPGNKKHLRTFRHSFAESVFPYFATHCARSPLKISPVNTTVTVQKIK</sequence>
<keyword evidence="9" id="KW-1185">Reference proteome</keyword>
<dbReference type="InterPro" id="IPR000315">
    <property type="entry name" value="Znf_B-box"/>
</dbReference>
<dbReference type="Pfam" id="PF00622">
    <property type="entry name" value="SPRY"/>
    <property type="match status" value="1"/>
</dbReference>
<feature type="domain" description="B30.2/SPRY" evidence="8">
    <location>
        <begin position="269"/>
        <end position="463"/>
    </location>
</feature>
<protein>
    <submittedName>
        <fullName evidence="10">Zinc-binding protein A33-like</fullName>
    </submittedName>
</protein>
<evidence type="ECO:0000313" key="9">
    <source>
        <dbReference type="Proteomes" id="UP000515152"/>
    </source>
</evidence>
<keyword evidence="1" id="KW-0479">Metal-binding</keyword>
<feature type="coiled-coil region" evidence="5">
    <location>
        <begin position="195"/>
        <end position="229"/>
    </location>
</feature>
<dbReference type="Pfam" id="PF13445">
    <property type="entry name" value="zf-RING_UBOX"/>
    <property type="match status" value="1"/>
</dbReference>
<dbReference type="PROSITE" id="PS50089">
    <property type="entry name" value="ZF_RING_2"/>
    <property type="match status" value="1"/>
</dbReference>
<dbReference type="SMART" id="SM00336">
    <property type="entry name" value="BBOX"/>
    <property type="match status" value="1"/>
</dbReference>
<reference evidence="10" key="1">
    <citation type="submission" date="2025-08" db="UniProtKB">
        <authorList>
            <consortium name="RefSeq"/>
        </authorList>
    </citation>
    <scope>IDENTIFICATION</scope>
</reference>
<dbReference type="Proteomes" id="UP000515152">
    <property type="component" value="Chromosome 2"/>
</dbReference>
<evidence type="ECO:0000256" key="1">
    <source>
        <dbReference type="ARBA" id="ARBA00022723"/>
    </source>
</evidence>
<dbReference type="PANTHER" id="PTHR24103">
    <property type="entry name" value="E3 UBIQUITIN-PROTEIN LIGASE TRIM"/>
    <property type="match status" value="1"/>
</dbReference>
<keyword evidence="3" id="KW-0862">Zinc</keyword>
<evidence type="ECO:0000259" key="6">
    <source>
        <dbReference type="PROSITE" id="PS50089"/>
    </source>
</evidence>
<dbReference type="CDD" id="cd12893">
    <property type="entry name" value="SPRY_PRY_TRIM35"/>
    <property type="match status" value="1"/>
</dbReference>
<dbReference type="InterPro" id="IPR027370">
    <property type="entry name" value="Znf-RING_euk"/>
</dbReference>
<proteinExistence type="predicted"/>
<dbReference type="SMART" id="SM00589">
    <property type="entry name" value="PRY"/>
    <property type="match status" value="1"/>
</dbReference>
<feature type="domain" description="B box-type" evidence="7">
    <location>
        <begin position="81"/>
        <end position="122"/>
    </location>
</feature>
<feature type="domain" description="RING-type" evidence="6">
    <location>
        <begin position="14"/>
        <end position="53"/>
    </location>
</feature>
<evidence type="ECO:0000256" key="4">
    <source>
        <dbReference type="PROSITE-ProRule" id="PRU00024"/>
    </source>
</evidence>
<evidence type="ECO:0000256" key="3">
    <source>
        <dbReference type="ARBA" id="ARBA00022833"/>
    </source>
</evidence>
<evidence type="ECO:0000259" key="7">
    <source>
        <dbReference type="PROSITE" id="PS50119"/>
    </source>
</evidence>
<accession>A0A6P8GC93</accession>
<dbReference type="PROSITE" id="PS50119">
    <property type="entry name" value="ZF_BBOX"/>
    <property type="match status" value="1"/>
</dbReference>
<dbReference type="SMART" id="SM00184">
    <property type="entry name" value="RING"/>
    <property type="match status" value="1"/>
</dbReference>
<evidence type="ECO:0000313" key="10">
    <source>
        <dbReference type="RefSeq" id="XP_031436929.2"/>
    </source>
</evidence>
<dbReference type="GeneID" id="105912540"/>
<dbReference type="InterPro" id="IPR050143">
    <property type="entry name" value="TRIM/RBCC"/>
</dbReference>
<dbReference type="Pfam" id="PF13765">
    <property type="entry name" value="PRY"/>
    <property type="match status" value="1"/>
</dbReference>
<evidence type="ECO:0000256" key="2">
    <source>
        <dbReference type="ARBA" id="ARBA00022771"/>
    </source>
</evidence>
<name>A0A6P8GC93_CLUHA</name>
<dbReference type="PROSITE" id="PS00518">
    <property type="entry name" value="ZF_RING_1"/>
    <property type="match status" value="1"/>
</dbReference>
<dbReference type="PROSITE" id="PS50188">
    <property type="entry name" value="B302_SPRY"/>
    <property type="match status" value="1"/>
</dbReference>
<dbReference type="InterPro" id="IPR001841">
    <property type="entry name" value="Znf_RING"/>
</dbReference>
<dbReference type="InterPro" id="IPR001870">
    <property type="entry name" value="B30.2/SPRY"/>
</dbReference>
<organism evidence="9 10">
    <name type="scientific">Clupea harengus</name>
    <name type="common">Atlantic herring</name>
    <dbReference type="NCBI Taxonomy" id="7950"/>
    <lineage>
        <taxon>Eukaryota</taxon>
        <taxon>Metazoa</taxon>
        <taxon>Chordata</taxon>
        <taxon>Craniata</taxon>
        <taxon>Vertebrata</taxon>
        <taxon>Euteleostomi</taxon>
        <taxon>Actinopterygii</taxon>
        <taxon>Neopterygii</taxon>
        <taxon>Teleostei</taxon>
        <taxon>Clupei</taxon>
        <taxon>Clupeiformes</taxon>
        <taxon>Clupeoidei</taxon>
        <taxon>Clupeidae</taxon>
        <taxon>Clupea</taxon>
    </lineage>
</organism>
<gene>
    <name evidence="10" type="primary">LOC105912540</name>
</gene>
<dbReference type="KEGG" id="char:105912540"/>
<keyword evidence="2 4" id="KW-0863">Zinc-finger</keyword>
<dbReference type="InterPro" id="IPR003877">
    <property type="entry name" value="SPRY_dom"/>
</dbReference>
<dbReference type="RefSeq" id="XP_031436929.2">
    <property type="nucleotide sequence ID" value="XM_031581069.2"/>
</dbReference>
<dbReference type="GO" id="GO:0008270">
    <property type="term" value="F:zinc ion binding"/>
    <property type="evidence" value="ECO:0007669"/>
    <property type="project" value="UniProtKB-KW"/>
</dbReference>
<dbReference type="InterPro" id="IPR017907">
    <property type="entry name" value="Znf_RING_CS"/>
</dbReference>
<dbReference type="OrthoDB" id="654191at2759"/>
<dbReference type="AlphaFoldDB" id="A0A6P8GC93"/>
<keyword evidence="5" id="KW-0175">Coiled coil</keyword>
<evidence type="ECO:0000259" key="8">
    <source>
        <dbReference type="PROSITE" id="PS50188"/>
    </source>
</evidence>
<dbReference type="InterPro" id="IPR006574">
    <property type="entry name" value="PRY"/>
</dbReference>
<evidence type="ECO:0000256" key="5">
    <source>
        <dbReference type="SAM" id="Coils"/>
    </source>
</evidence>
<dbReference type="Pfam" id="PF00643">
    <property type="entry name" value="zf-B_box"/>
    <property type="match status" value="1"/>
</dbReference>